<sequence length="172" mass="18120">MREITHTSELLVRPRAPEDLAACVAALAAVHARDGYPVNWPSDAARWLASDGSGTAWVAQWGDRVVGHVALVPPDGGDVSPSLVPAGTEVAVVSRLFVDPAARGHRIGALLLDRAAREARQGGARAVLDVVTTDTAAVALYERLGWEFLAVGQQDWGPGELVDVRCYAAPPA</sequence>
<dbReference type="Gene3D" id="3.40.630.30">
    <property type="match status" value="1"/>
</dbReference>
<dbReference type="RefSeq" id="WP_324775442.1">
    <property type="nucleotide sequence ID" value="NZ_BAAATS010000007.1"/>
</dbReference>
<evidence type="ECO:0000256" key="2">
    <source>
        <dbReference type="ARBA" id="ARBA00023315"/>
    </source>
</evidence>
<feature type="domain" description="N-acetyltransferase" evidence="3">
    <location>
        <begin position="10"/>
        <end position="172"/>
    </location>
</feature>
<proteinExistence type="predicted"/>
<comment type="caution">
    <text evidence="4">The sequence shown here is derived from an EMBL/GenBank/DDBJ whole genome shotgun (WGS) entry which is preliminary data.</text>
</comment>
<accession>A0ABU6CQU8</accession>
<dbReference type="PANTHER" id="PTHR43877">
    <property type="entry name" value="AMINOALKYLPHOSPHONATE N-ACETYLTRANSFERASE-RELATED-RELATED"/>
    <property type="match status" value="1"/>
</dbReference>
<evidence type="ECO:0000313" key="5">
    <source>
        <dbReference type="Proteomes" id="UP001352223"/>
    </source>
</evidence>
<keyword evidence="2" id="KW-0012">Acyltransferase</keyword>
<dbReference type="InterPro" id="IPR050832">
    <property type="entry name" value="Bact_Acetyltransf"/>
</dbReference>
<organism evidence="4 5">
    <name type="scientific">Streptomyces kunmingensis</name>
    <dbReference type="NCBI Taxonomy" id="68225"/>
    <lineage>
        <taxon>Bacteria</taxon>
        <taxon>Bacillati</taxon>
        <taxon>Actinomycetota</taxon>
        <taxon>Actinomycetes</taxon>
        <taxon>Kitasatosporales</taxon>
        <taxon>Streptomycetaceae</taxon>
        <taxon>Streptomyces</taxon>
    </lineage>
</organism>
<dbReference type="SUPFAM" id="SSF55729">
    <property type="entry name" value="Acyl-CoA N-acyltransferases (Nat)"/>
    <property type="match status" value="1"/>
</dbReference>
<name>A0ABU6CQU8_9ACTN</name>
<dbReference type="Pfam" id="PF00583">
    <property type="entry name" value="Acetyltransf_1"/>
    <property type="match status" value="1"/>
</dbReference>
<dbReference type="CDD" id="cd04301">
    <property type="entry name" value="NAT_SF"/>
    <property type="match status" value="1"/>
</dbReference>
<dbReference type="Proteomes" id="UP001352223">
    <property type="component" value="Unassembled WGS sequence"/>
</dbReference>
<dbReference type="EMBL" id="JAOZYB010000355">
    <property type="protein sequence ID" value="MEB3966301.1"/>
    <property type="molecule type" value="Genomic_DNA"/>
</dbReference>
<gene>
    <name evidence="4" type="ORF">OKJ48_39660</name>
</gene>
<reference evidence="4 5" key="1">
    <citation type="submission" date="2022-10" db="EMBL/GenBank/DDBJ databases">
        <authorList>
            <person name="Xie J."/>
            <person name="Shen N."/>
        </authorList>
    </citation>
    <scope>NUCLEOTIDE SEQUENCE [LARGE SCALE GENOMIC DNA]</scope>
    <source>
        <strain evidence="4 5">DSM 41681</strain>
    </source>
</reference>
<evidence type="ECO:0000259" key="3">
    <source>
        <dbReference type="PROSITE" id="PS51186"/>
    </source>
</evidence>
<dbReference type="InterPro" id="IPR016181">
    <property type="entry name" value="Acyl_CoA_acyltransferase"/>
</dbReference>
<dbReference type="PANTHER" id="PTHR43877:SF2">
    <property type="entry name" value="AMINOALKYLPHOSPHONATE N-ACETYLTRANSFERASE-RELATED"/>
    <property type="match status" value="1"/>
</dbReference>
<protein>
    <submittedName>
        <fullName evidence="4">GNAT family N-acetyltransferase</fullName>
    </submittedName>
</protein>
<keyword evidence="5" id="KW-1185">Reference proteome</keyword>
<keyword evidence="1" id="KW-0808">Transferase</keyword>
<evidence type="ECO:0000256" key="1">
    <source>
        <dbReference type="ARBA" id="ARBA00022679"/>
    </source>
</evidence>
<dbReference type="InterPro" id="IPR000182">
    <property type="entry name" value="GNAT_dom"/>
</dbReference>
<dbReference type="PROSITE" id="PS51186">
    <property type="entry name" value="GNAT"/>
    <property type="match status" value="1"/>
</dbReference>
<evidence type="ECO:0000313" key="4">
    <source>
        <dbReference type="EMBL" id="MEB3966301.1"/>
    </source>
</evidence>